<accession>A0A645DI71</accession>
<organism evidence="2">
    <name type="scientific">bioreactor metagenome</name>
    <dbReference type="NCBI Taxonomy" id="1076179"/>
    <lineage>
        <taxon>unclassified sequences</taxon>
        <taxon>metagenomes</taxon>
        <taxon>ecological metagenomes</taxon>
    </lineage>
</organism>
<sequence>MGGEILPIEVSLMQGKGDLILTGKLGEVMRESARIALSYVRSRGESYGLSTDFYQNTDIHIHVPEGSVPKEGPSAGITLVTALISAFTKHTVRRDVAMTGEITLRGNILPIGGLKEKLLAAYRAGLQEAVVPEENRKDIEEIPEVVRKRLQIHFVDHYEQALPKLIPGLDRQMRQQG</sequence>
<dbReference type="GO" id="GO:0004176">
    <property type="term" value="F:ATP-dependent peptidase activity"/>
    <property type="evidence" value="ECO:0007669"/>
    <property type="project" value="InterPro"/>
</dbReference>
<dbReference type="PROSITE" id="PS51786">
    <property type="entry name" value="LON_PROTEOLYTIC"/>
    <property type="match status" value="1"/>
</dbReference>
<dbReference type="GO" id="GO:0004252">
    <property type="term" value="F:serine-type endopeptidase activity"/>
    <property type="evidence" value="ECO:0007669"/>
    <property type="project" value="UniProtKB-EC"/>
</dbReference>
<dbReference type="PANTHER" id="PTHR10046">
    <property type="entry name" value="ATP DEPENDENT LON PROTEASE FAMILY MEMBER"/>
    <property type="match status" value="1"/>
</dbReference>
<dbReference type="Gene3D" id="3.30.230.10">
    <property type="match status" value="1"/>
</dbReference>
<keyword evidence="2" id="KW-0378">Hydrolase</keyword>
<keyword evidence="2" id="KW-0645">Protease</keyword>
<comment type="caution">
    <text evidence="2">The sequence shown here is derived from an EMBL/GenBank/DDBJ whole genome shotgun (WGS) entry which is preliminary data.</text>
</comment>
<dbReference type="InterPro" id="IPR027065">
    <property type="entry name" value="Lon_Prtase"/>
</dbReference>
<dbReference type="AlphaFoldDB" id="A0A645DI71"/>
<protein>
    <submittedName>
        <fullName evidence="2">Lon protease 1</fullName>
        <ecNumber evidence="2">3.4.21.53</ecNumber>
    </submittedName>
</protein>
<dbReference type="SUPFAM" id="SSF54211">
    <property type="entry name" value="Ribosomal protein S5 domain 2-like"/>
    <property type="match status" value="1"/>
</dbReference>
<dbReference type="Pfam" id="PF05362">
    <property type="entry name" value="Lon_C"/>
    <property type="match status" value="1"/>
</dbReference>
<evidence type="ECO:0000313" key="2">
    <source>
        <dbReference type="EMBL" id="MPM89194.1"/>
    </source>
</evidence>
<dbReference type="GO" id="GO:0005524">
    <property type="term" value="F:ATP binding"/>
    <property type="evidence" value="ECO:0007669"/>
    <property type="project" value="InterPro"/>
</dbReference>
<dbReference type="PRINTS" id="PR00830">
    <property type="entry name" value="ENDOLAPTASE"/>
</dbReference>
<gene>
    <name evidence="2" type="primary">lon1_18</name>
    <name evidence="2" type="ORF">SDC9_136302</name>
</gene>
<dbReference type="GO" id="GO:0006508">
    <property type="term" value="P:proteolysis"/>
    <property type="evidence" value="ECO:0007669"/>
    <property type="project" value="UniProtKB-KW"/>
</dbReference>
<name>A0A645DI71_9ZZZZ</name>
<feature type="domain" description="Lon proteolytic" evidence="1">
    <location>
        <begin position="1"/>
        <end position="168"/>
    </location>
</feature>
<proteinExistence type="predicted"/>
<dbReference type="InterPro" id="IPR008269">
    <property type="entry name" value="Lon_proteolytic"/>
</dbReference>
<dbReference type="EC" id="3.4.21.53" evidence="2"/>
<evidence type="ECO:0000259" key="1">
    <source>
        <dbReference type="PROSITE" id="PS51786"/>
    </source>
</evidence>
<dbReference type="InterPro" id="IPR020568">
    <property type="entry name" value="Ribosomal_Su5_D2-typ_SF"/>
</dbReference>
<dbReference type="EMBL" id="VSSQ01036663">
    <property type="protein sequence ID" value="MPM89194.1"/>
    <property type="molecule type" value="Genomic_DNA"/>
</dbReference>
<dbReference type="GO" id="GO:0030163">
    <property type="term" value="P:protein catabolic process"/>
    <property type="evidence" value="ECO:0007669"/>
    <property type="project" value="InterPro"/>
</dbReference>
<dbReference type="InterPro" id="IPR014721">
    <property type="entry name" value="Ribsml_uS5_D2-typ_fold_subgr"/>
</dbReference>
<reference evidence="2" key="1">
    <citation type="submission" date="2019-08" db="EMBL/GenBank/DDBJ databases">
        <authorList>
            <person name="Kucharzyk K."/>
            <person name="Murdoch R.W."/>
            <person name="Higgins S."/>
            <person name="Loffler F."/>
        </authorList>
    </citation>
    <scope>NUCLEOTIDE SEQUENCE</scope>
</reference>